<dbReference type="EMBL" id="CAKOGL010000052">
    <property type="protein sequence ID" value="CAH2109039.1"/>
    <property type="molecule type" value="Genomic_DNA"/>
</dbReference>
<gene>
    <name evidence="1" type="ORF">EEDITHA_LOCUS22918</name>
</gene>
<name>A0AAU9VEX6_EUPED</name>
<evidence type="ECO:0000313" key="1">
    <source>
        <dbReference type="EMBL" id="CAH2109039.1"/>
    </source>
</evidence>
<reference evidence="1" key="1">
    <citation type="submission" date="2022-03" db="EMBL/GenBank/DDBJ databases">
        <authorList>
            <person name="Tunstrom K."/>
        </authorList>
    </citation>
    <scope>NUCLEOTIDE SEQUENCE</scope>
</reference>
<evidence type="ECO:0008006" key="3">
    <source>
        <dbReference type="Google" id="ProtNLM"/>
    </source>
</evidence>
<protein>
    <recommendedName>
        <fullName evidence="3">Gag-like protein</fullName>
    </recommendedName>
</protein>
<dbReference type="AlphaFoldDB" id="A0AAU9VEX6"/>
<proteinExistence type="predicted"/>
<comment type="caution">
    <text evidence="1">The sequence shown here is derived from an EMBL/GenBank/DDBJ whole genome shotgun (WGS) entry which is preliminary data.</text>
</comment>
<organism evidence="1 2">
    <name type="scientific">Euphydryas editha</name>
    <name type="common">Edith's checkerspot</name>
    <dbReference type="NCBI Taxonomy" id="104508"/>
    <lineage>
        <taxon>Eukaryota</taxon>
        <taxon>Metazoa</taxon>
        <taxon>Ecdysozoa</taxon>
        <taxon>Arthropoda</taxon>
        <taxon>Hexapoda</taxon>
        <taxon>Insecta</taxon>
        <taxon>Pterygota</taxon>
        <taxon>Neoptera</taxon>
        <taxon>Endopterygota</taxon>
        <taxon>Lepidoptera</taxon>
        <taxon>Glossata</taxon>
        <taxon>Ditrysia</taxon>
        <taxon>Papilionoidea</taxon>
        <taxon>Nymphalidae</taxon>
        <taxon>Nymphalinae</taxon>
        <taxon>Euphydryas</taxon>
    </lineage>
</organism>
<accession>A0AAU9VEX6</accession>
<keyword evidence="2" id="KW-1185">Reference proteome</keyword>
<sequence>MGKIRDIVRARECGIKVERIRKAKDQKVVMGFITTEERDKAKKKLAGERTGLAVEVLKNRDPLVVLKGVSKDISDEEVVRALRNQNGELFGGLDLEDDRLSIKYRKQTRSQYTTQVVLSTSPALWKRITEAGKANIDLRRVVVLDQTPLVQCTRCLGYGHSKKYCKDRPDLCSHCGGTHTREKCTDWLAAIPPLYQLRKSDDLARSTTAYQ</sequence>
<evidence type="ECO:0000313" key="2">
    <source>
        <dbReference type="Proteomes" id="UP001153954"/>
    </source>
</evidence>
<dbReference type="Proteomes" id="UP001153954">
    <property type="component" value="Unassembled WGS sequence"/>
</dbReference>